<gene>
    <name evidence="1" type="ORF">C0Q70_21221</name>
</gene>
<dbReference type="EMBL" id="PZQS01000014">
    <property type="protein sequence ID" value="PVD18671.1"/>
    <property type="molecule type" value="Genomic_DNA"/>
</dbReference>
<dbReference type="Proteomes" id="UP000245119">
    <property type="component" value="Linkage Group LG14"/>
</dbReference>
<dbReference type="AlphaFoldDB" id="A0A2T7NBY0"/>
<comment type="caution">
    <text evidence="1">The sequence shown here is derived from an EMBL/GenBank/DDBJ whole genome shotgun (WGS) entry which is preliminary data.</text>
</comment>
<reference evidence="1 2" key="1">
    <citation type="submission" date="2018-04" db="EMBL/GenBank/DDBJ databases">
        <title>The genome of golden apple snail Pomacea canaliculata provides insight into stress tolerance and invasive adaptation.</title>
        <authorList>
            <person name="Liu C."/>
            <person name="Liu B."/>
            <person name="Ren Y."/>
            <person name="Zhang Y."/>
            <person name="Wang H."/>
            <person name="Li S."/>
            <person name="Jiang F."/>
            <person name="Yin L."/>
            <person name="Zhang G."/>
            <person name="Qian W."/>
            <person name="Fan W."/>
        </authorList>
    </citation>
    <scope>NUCLEOTIDE SEQUENCE [LARGE SCALE GENOMIC DNA]</scope>
    <source>
        <strain evidence="1">SZHN2017</strain>
        <tissue evidence="1">Muscle</tissue>
    </source>
</reference>
<name>A0A2T7NBY0_POMCA</name>
<evidence type="ECO:0000313" key="2">
    <source>
        <dbReference type="Proteomes" id="UP000245119"/>
    </source>
</evidence>
<sequence>MDPEDILGQLGGYGKFQVLVYLALGLVNMRGSWHVFITMFTGWTPPHHCTPAANHTLNQSLPMEDTDSGGRDWSSCVMYERPGSEKELPSNNTVQCQYGWTYLWEDEGGTSIVSDVSTRHKL</sequence>
<accession>A0A2T7NBY0</accession>
<protein>
    <submittedName>
        <fullName evidence="1">Uncharacterized protein</fullName>
    </submittedName>
</protein>
<proteinExistence type="predicted"/>
<evidence type="ECO:0000313" key="1">
    <source>
        <dbReference type="EMBL" id="PVD18671.1"/>
    </source>
</evidence>
<organism evidence="1 2">
    <name type="scientific">Pomacea canaliculata</name>
    <name type="common">Golden apple snail</name>
    <dbReference type="NCBI Taxonomy" id="400727"/>
    <lineage>
        <taxon>Eukaryota</taxon>
        <taxon>Metazoa</taxon>
        <taxon>Spiralia</taxon>
        <taxon>Lophotrochozoa</taxon>
        <taxon>Mollusca</taxon>
        <taxon>Gastropoda</taxon>
        <taxon>Caenogastropoda</taxon>
        <taxon>Architaenioglossa</taxon>
        <taxon>Ampullarioidea</taxon>
        <taxon>Ampullariidae</taxon>
        <taxon>Pomacea</taxon>
    </lineage>
</organism>
<keyword evidence="2" id="KW-1185">Reference proteome</keyword>